<feature type="transmembrane region" description="Helical" evidence="5">
    <location>
        <begin position="160"/>
        <end position="178"/>
    </location>
</feature>
<dbReference type="AlphaFoldDB" id="A0A2T3FL87"/>
<dbReference type="RefSeq" id="WP_107030624.1">
    <property type="nucleotide sequence ID" value="NZ_JAJDKX010000014.1"/>
</dbReference>
<dbReference type="GO" id="GO:0006874">
    <property type="term" value="P:intracellular calcium ion homeostasis"/>
    <property type="evidence" value="ECO:0007669"/>
    <property type="project" value="TreeGrafter"/>
</dbReference>
<feature type="transmembrane region" description="Helical" evidence="5">
    <location>
        <begin position="130"/>
        <end position="148"/>
    </location>
</feature>
<dbReference type="Gene3D" id="1.20.1420.30">
    <property type="entry name" value="NCX, central ion-binding region"/>
    <property type="match status" value="2"/>
</dbReference>
<comment type="caution">
    <text evidence="8">The sequence shown here is derived from an EMBL/GenBank/DDBJ whole genome shotgun (WGS) entry which is preliminary data.</text>
</comment>
<dbReference type="Proteomes" id="UP001204814">
    <property type="component" value="Unassembled WGS sequence"/>
</dbReference>
<organism evidence="8 9">
    <name type="scientific">Faecalibacillus intestinalis</name>
    <dbReference type="NCBI Taxonomy" id="1982626"/>
    <lineage>
        <taxon>Bacteria</taxon>
        <taxon>Bacillati</taxon>
        <taxon>Bacillota</taxon>
        <taxon>Erysipelotrichia</taxon>
        <taxon>Erysipelotrichales</taxon>
        <taxon>Coprobacillaceae</taxon>
        <taxon>Faecalibacillus</taxon>
    </lineage>
</organism>
<feature type="transmembrane region" description="Helical" evidence="5">
    <location>
        <begin position="261"/>
        <end position="281"/>
    </location>
</feature>
<feature type="transmembrane region" description="Helical" evidence="5">
    <location>
        <begin position="287"/>
        <end position="304"/>
    </location>
</feature>
<feature type="transmembrane region" description="Helical" evidence="5">
    <location>
        <begin position="229"/>
        <end position="249"/>
    </location>
</feature>
<feature type="transmembrane region" description="Helical" evidence="5">
    <location>
        <begin position="74"/>
        <end position="94"/>
    </location>
</feature>
<keyword evidence="3 5" id="KW-1133">Transmembrane helix</keyword>
<evidence type="ECO:0000313" key="9">
    <source>
        <dbReference type="Proteomes" id="UP000240974"/>
    </source>
</evidence>
<evidence type="ECO:0000313" key="7">
    <source>
        <dbReference type="EMBL" id="MCQ5062204.1"/>
    </source>
</evidence>
<keyword evidence="4 5" id="KW-0472">Membrane</keyword>
<dbReference type="Pfam" id="PF01699">
    <property type="entry name" value="Na_Ca_ex"/>
    <property type="match status" value="2"/>
</dbReference>
<evidence type="ECO:0000256" key="1">
    <source>
        <dbReference type="ARBA" id="ARBA00004141"/>
    </source>
</evidence>
<dbReference type="Proteomes" id="UP000240974">
    <property type="component" value="Unassembled WGS sequence"/>
</dbReference>
<evidence type="ECO:0000256" key="5">
    <source>
        <dbReference type="SAM" id="Phobius"/>
    </source>
</evidence>
<feature type="domain" description="Sodium/calcium exchanger membrane region" evidence="6">
    <location>
        <begin position="4"/>
        <end position="146"/>
    </location>
</feature>
<evidence type="ECO:0000256" key="4">
    <source>
        <dbReference type="ARBA" id="ARBA00023136"/>
    </source>
</evidence>
<evidence type="ECO:0000259" key="6">
    <source>
        <dbReference type="Pfam" id="PF01699"/>
    </source>
</evidence>
<evidence type="ECO:0000313" key="8">
    <source>
        <dbReference type="EMBL" id="PST36037.1"/>
    </source>
</evidence>
<evidence type="ECO:0000256" key="3">
    <source>
        <dbReference type="ARBA" id="ARBA00022989"/>
    </source>
</evidence>
<evidence type="ECO:0000256" key="2">
    <source>
        <dbReference type="ARBA" id="ARBA00022692"/>
    </source>
</evidence>
<sequence length="305" mass="33171">MIYSLIVLTAGFFVLVKGADWFVDGASSLASIFHVSQLVIGLTICAMGTSLPEAAVSLVAGLNGNSGITIGNVVGSNILNILIVLGMSALITKIKIEKSTLFIEIPYMLLSCLVLLVMGKSQQVVSFQEGLILIGMFIIYLLYLFWLSQKESEEEVFPQYSFIGCVLLIGLGIFFVMIGSQLVVKAATQIAYWLHFSQRFIGLTIVAFGTSLPELVTSLQAARKDHAGIAIGNIVGSNIFNILFIAGGVSLICPVPFESKFIVDMFVAIGSGCLLWLLTIYRHELNRIGGLLMLLFYVVYLIYLC</sequence>
<reference evidence="8 9" key="1">
    <citation type="journal article" date="2019" name="Int. J. Syst. Evol. Microbiol.">
        <title>Faecalibacillus intestinalis gen. nov., sp. nov. and Faecalibacillus faecis sp. nov., isolated from human faeces.</title>
        <authorList>
            <person name="Seo B."/>
            <person name="Jeon K."/>
            <person name="Baek I."/>
            <person name="Lee Y.M."/>
            <person name="Baek K."/>
            <person name="Ko G."/>
        </authorList>
    </citation>
    <scope>NUCLEOTIDE SEQUENCE [LARGE SCALE GENOMIC DNA]</scope>
    <source>
        <strain evidence="8 9">SNUG30099</strain>
    </source>
</reference>
<dbReference type="InterPro" id="IPR004481">
    <property type="entry name" value="K/Na/Ca-exchanger"/>
</dbReference>
<keyword evidence="9" id="KW-1185">Reference proteome</keyword>
<feature type="domain" description="Sodium/calcium exchanger membrane region" evidence="6">
    <location>
        <begin position="166"/>
        <end position="304"/>
    </location>
</feature>
<comment type="subcellular location">
    <subcellularLocation>
        <location evidence="1">Membrane</location>
        <topology evidence="1">Multi-pass membrane protein</topology>
    </subcellularLocation>
</comment>
<proteinExistence type="predicted"/>
<name>A0A2T3FL87_9FIRM</name>
<dbReference type="PANTHER" id="PTHR10846:SF8">
    <property type="entry name" value="INNER MEMBRANE PROTEIN YRBG"/>
    <property type="match status" value="1"/>
</dbReference>
<feature type="transmembrane region" description="Helical" evidence="5">
    <location>
        <begin position="34"/>
        <end position="62"/>
    </location>
</feature>
<feature type="transmembrane region" description="Helical" evidence="5">
    <location>
        <begin position="100"/>
        <end position="118"/>
    </location>
</feature>
<dbReference type="InterPro" id="IPR004837">
    <property type="entry name" value="NaCa_Exmemb"/>
</dbReference>
<gene>
    <name evidence="8" type="ORF">C7U54_13410</name>
    <name evidence="7" type="ORF">NE542_10300</name>
</gene>
<dbReference type="EMBL" id="JANGBO010000010">
    <property type="protein sequence ID" value="MCQ5062204.1"/>
    <property type="molecule type" value="Genomic_DNA"/>
</dbReference>
<dbReference type="NCBIfam" id="TIGR00367">
    <property type="entry name" value="calcium/sodium antiporter"/>
    <property type="match status" value="1"/>
</dbReference>
<dbReference type="GO" id="GO:0005886">
    <property type="term" value="C:plasma membrane"/>
    <property type="evidence" value="ECO:0007669"/>
    <property type="project" value="TreeGrafter"/>
</dbReference>
<dbReference type="EMBL" id="PYLQ01000029">
    <property type="protein sequence ID" value="PST36037.1"/>
    <property type="molecule type" value="Genomic_DNA"/>
</dbReference>
<dbReference type="InterPro" id="IPR044880">
    <property type="entry name" value="NCX_ion-bd_dom_sf"/>
</dbReference>
<accession>A0A2T3FL87</accession>
<dbReference type="PANTHER" id="PTHR10846">
    <property type="entry name" value="SODIUM/POTASSIUM/CALCIUM EXCHANGER"/>
    <property type="match status" value="1"/>
</dbReference>
<dbReference type="GO" id="GO:0005262">
    <property type="term" value="F:calcium channel activity"/>
    <property type="evidence" value="ECO:0007669"/>
    <property type="project" value="TreeGrafter"/>
</dbReference>
<reference evidence="7" key="2">
    <citation type="submission" date="2022-06" db="EMBL/GenBank/DDBJ databases">
        <title>Isolation of gut microbiota from human fecal samples.</title>
        <authorList>
            <person name="Pamer E.G."/>
            <person name="Barat B."/>
            <person name="Waligurski E."/>
            <person name="Medina S."/>
            <person name="Paddock L."/>
            <person name="Mostad J."/>
        </authorList>
    </citation>
    <scope>NUCLEOTIDE SEQUENCE</scope>
    <source>
        <strain evidence="7">DFI.6.24</strain>
    </source>
</reference>
<dbReference type="GO" id="GO:0008273">
    <property type="term" value="F:calcium, potassium:sodium antiporter activity"/>
    <property type="evidence" value="ECO:0007669"/>
    <property type="project" value="TreeGrafter"/>
</dbReference>
<protein>
    <submittedName>
        <fullName evidence="7">Calcium/sodium antiporter</fullName>
    </submittedName>
    <submittedName>
        <fullName evidence="8">Sodium:proton exchanger</fullName>
    </submittedName>
</protein>
<keyword evidence="2 5" id="KW-0812">Transmembrane</keyword>